<evidence type="ECO:0000313" key="2">
    <source>
        <dbReference type="EMBL" id="MDQ1098159.1"/>
    </source>
</evidence>
<reference evidence="2 3" key="1">
    <citation type="submission" date="2023-07" db="EMBL/GenBank/DDBJ databases">
        <title>Functional and genomic diversity of the sorghum phyllosphere microbiome.</title>
        <authorList>
            <person name="Shade A."/>
        </authorList>
    </citation>
    <scope>NUCLEOTIDE SEQUENCE [LARGE SCALE GENOMIC DNA]</scope>
    <source>
        <strain evidence="2 3">SORGH_AS_1064</strain>
    </source>
</reference>
<gene>
    <name evidence="2" type="ORF">QE404_003306</name>
</gene>
<dbReference type="EMBL" id="JAUTAL010000001">
    <property type="protein sequence ID" value="MDQ1098159.1"/>
    <property type="molecule type" value="Genomic_DNA"/>
</dbReference>
<dbReference type="SUPFAM" id="SSF55729">
    <property type="entry name" value="Acyl-CoA N-acyltransferases (Nat)"/>
    <property type="match status" value="1"/>
</dbReference>
<dbReference type="InterPro" id="IPR051531">
    <property type="entry name" value="N-acetyltransferase"/>
</dbReference>
<dbReference type="InterPro" id="IPR016181">
    <property type="entry name" value="Acyl_CoA_acyltransferase"/>
</dbReference>
<dbReference type="Proteomes" id="UP001225072">
    <property type="component" value="Unassembled WGS sequence"/>
</dbReference>
<name>A0ABU0TM90_9FLAO</name>
<keyword evidence="2" id="KW-0012">Acyltransferase</keyword>
<keyword evidence="2" id="KW-0808">Transferase</keyword>
<protein>
    <submittedName>
        <fullName evidence="2">Ribosomal-protein-alanine N-acetyltransferase</fullName>
        <ecNumber evidence="2">2.3.1.267</ecNumber>
    </submittedName>
</protein>
<comment type="caution">
    <text evidence="2">The sequence shown here is derived from an EMBL/GenBank/DDBJ whole genome shotgun (WGS) entry which is preliminary data.</text>
</comment>
<proteinExistence type="predicted"/>
<sequence length="180" mass="20432">MNLKKQNNQPEENSFYETERLIIQPVSLDDAAFILELHNSPNFIRYIGDRGLRSIHDAEQYINKRFIPQFERSGFGNYVITEKYGGKKVGAVGIFEREGLDVADIGFSFLGEFEGRGYGFEAATKVKSVGMVDFGLTKLSAITTKDNFASQKLIGKLGLKFKKYVTIPNDDEELMYFETE</sequence>
<evidence type="ECO:0000313" key="3">
    <source>
        <dbReference type="Proteomes" id="UP001225072"/>
    </source>
</evidence>
<organism evidence="2 3">
    <name type="scientific">Chryseobacterium camelliae</name>
    <dbReference type="NCBI Taxonomy" id="1265445"/>
    <lineage>
        <taxon>Bacteria</taxon>
        <taxon>Pseudomonadati</taxon>
        <taxon>Bacteroidota</taxon>
        <taxon>Flavobacteriia</taxon>
        <taxon>Flavobacteriales</taxon>
        <taxon>Weeksellaceae</taxon>
        <taxon>Chryseobacterium group</taxon>
        <taxon>Chryseobacterium</taxon>
    </lineage>
</organism>
<feature type="domain" description="N-acetyltransferase" evidence="1">
    <location>
        <begin position="21"/>
        <end position="180"/>
    </location>
</feature>
<evidence type="ECO:0000259" key="1">
    <source>
        <dbReference type="PROSITE" id="PS51186"/>
    </source>
</evidence>
<dbReference type="GO" id="GO:0008999">
    <property type="term" value="F:protein-N-terminal-alanine acetyltransferase activity"/>
    <property type="evidence" value="ECO:0007669"/>
    <property type="project" value="UniProtKB-EC"/>
</dbReference>
<dbReference type="EC" id="2.3.1.267" evidence="2"/>
<dbReference type="PROSITE" id="PS51186">
    <property type="entry name" value="GNAT"/>
    <property type="match status" value="1"/>
</dbReference>
<accession>A0ABU0TM90</accession>
<dbReference type="Pfam" id="PF13302">
    <property type="entry name" value="Acetyltransf_3"/>
    <property type="match status" value="1"/>
</dbReference>
<dbReference type="Gene3D" id="3.40.630.30">
    <property type="match status" value="1"/>
</dbReference>
<dbReference type="InterPro" id="IPR000182">
    <property type="entry name" value="GNAT_dom"/>
</dbReference>
<keyword evidence="3" id="KW-1185">Reference proteome</keyword>
<dbReference type="RefSeq" id="WP_307452227.1">
    <property type="nucleotide sequence ID" value="NZ_JAUTAL010000001.1"/>
</dbReference>
<dbReference type="PANTHER" id="PTHR43792:SF1">
    <property type="entry name" value="N-ACETYLTRANSFERASE DOMAIN-CONTAINING PROTEIN"/>
    <property type="match status" value="1"/>
</dbReference>
<dbReference type="PANTHER" id="PTHR43792">
    <property type="entry name" value="GNAT FAMILY, PUTATIVE (AFU_ORTHOLOGUE AFUA_3G00765)-RELATED-RELATED"/>
    <property type="match status" value="1"/>
</dbReference>